<sequence length="74" mass="8622">MTSSIKNVPAMFTPVVFETANEHHSYKTNFSFKTASCHIAKLYDSKIEKAHDHLLQLMTQKNKLRHSFKLLHHL</sequence>
<gene>
    <name evidence="1" type="primary">Hz(Br)Orf-104</name>
</gene>
<accession>A0A0H4ATD3</accession>
<organism evidence="1">
    <name type="scientific">Helicoverpa zea single nucleopolyhedrovirus</name>
    <dbReference type="NCBI Taxonomy" id="10468"/>
    <lineage>
        <taxon>Viruses</taxon>
        <taxon>Viruses incertae sedis</taxon>
        <taxon>Naldaviricetes</taxon>
        <taxon>Lefavirales</taxon>
        <taxon>Baculoviridae</taxon>
        <taxon>Alphabaculovirus</taxon>
        <taxon>Alphabaculovirus helarmigerae</taxon>
    </lineage>
</organism>
<dbReference type="EMBL" id="KM596835">
    <property type="protein sequence ID" value="AKN50570.1"/>
    <property type="molecule type" value="Genomic_DNA"/>
</dbReference>
<proteinExistence type="predicted"/>
<protein>
    <submittedName>
        <fullName evidence="1">Uncharacterized protein</fullName>
    </submittedName>
</protein>
<evidence type="ECO:0000313" key="1">
    <source>
        <dbReference type="EMBL" id="AKN50570.1"/>
    </source>
</evidence>
<name>A0A0H4ATD3_9ABAC</name>
<reference evidence="1" key="1">
    <citation type="journal article" date="2015" name="Virus Rev. Res.">
        <title>Characterization of Helicoverpa zea single nucleopolyhedrovirus isolated in Brazil during the first old world bollworm (Noctuidae: Helicoverpa armigera) nationwide outbreak.</title>
        <authorList>
            <person name="Ardisson-Araujo D.M.P."/>
            <person name="Melo F.L."/>
            <person name="Sosa-Gomez D.R."/>
            <person name="Ribeiro B.M."/>
        </authorList>
    </citation>
    <scope>NUCLEOTIDE SEQUENCE</scope>
    <source>
        <strain evidence="1">Br/South</strain>
    </source>
</reference>